<proteinExistence type="predicted"/>
<reference evidence="1 2" key="1">
    <citation type="submission" date="2020-09" db="EMBL/GenBank/DDBJ databases">
        <title>De no assembly of potato wild relative species, Solanum commersonii.</title>
        <authorList>
            <person name="Cho K."/>
        </authorList>
    </citation>
    <scope>NUCLEOTIDE SEQUENCE [LARGE SCALE GENOMIC DNA]</scope>
    <source>
        <strain evidence="1">LZ3.2</strain>
        <tissue evidence="1">Leaf</tissue>
    </source>
</reference>
<evidence type="ECO:0000313" key="1">
    <source>
        <dbReference type="EMBL" id="KAG5614409.1"/>
    </source>
</evidence>
<sequence length="422" mass="48921">MFLKLHNIKYVIKHIPKQPLNFGPTYNSNFNENLVLSIKDEDLLMVEDGSYQQFPRGQLAFTKLMKSFRKEYKPDKQVYRLNGFPYALNSWNDCSNVQPTQEEIRSLDLQNNNHVPLTQPATPDVNHEEVKPDEVPGFEEFSSKPLEQLLRKSTRVSTTGSTLLPKRRKVAHLTKNNVPKATQPDEQPNHPFQTLNSHPPQVDNVSGVPYNTVFRRIISDNAGLEELKGHMKSYHIDVIFYYLRKKSKLRSMDQYRYTTCNCLFKSYINNAYKRYYCSPTDDTLSTQEHIARADVVSVYERSINDVIYEFSIPANLPWHLVDEVYISINCDEEFHRVLAVVVLRESDCGKYVTAFAECLSDEMKVPSIPFRSDYLRSRYATLLWKYGTDKAKAGYVSENDDPTRLKGVFIPLIDDELINVVY</sequence>
<dbReference type="AlphaFoldDB" id="A0A9J5ZQC8"/>
<evidence type="ECO:0000313" key="2">
    <source>
        <dbReference type="Proteomes" id="UP000824120"/>
    </source>
</evidence>
<comment type="caution">
    <text evidence="1">The sequence shown here is derived from an EMBL/GenBank/DDBJ whole genome shotgun (WGS) entry which is preliminary data.</text>
</comment>
<dbReference type="OrthoDB" id="1939479at2759"/>
<dbReference type="InterPro" id="IPR038765">
    <property type="entry name" value="Papain-like_cys_pep_sf"/>
</dbReference>
<protein>
    <recommendedName>
        <fullName evidence="3">Ulp1 protease family, C-terminal catalytic domain containing protein</fullName>
    </recommendedName>
</protein>
<dbReference type="PANTHER" id="PTHR33022">
    <property type="entry name" value="DUF1985 DOMAIN-CONTAINING PROTEIN"/>
    <property type="match status" value="1"/>
</dbReference>
<dbReference type="SUPFAM" id="SSF54001">
    <property type="entry name" value="Cysteine proteinases"/>
    <property type="match status" value="1"/>
</dbReference>
<keyword evidence="2" id="KW-1185">Reference proteome</keyword>
<dbReference type="PANTHER" id="PTHR33022:SF13">
    <property type="entry name" value="UBIQUITIN-LIKE PROTEASE FAMILY PROFILE DOMAIN-CONTAINING PROTEIN"/>
    <property type="match status" value="1"/>
</dbReference>
<gene>
    <name evidence="1" type="ORF">H5410_014233</name>
</gene>
<accession>A0A9J5ZQC8</accession>
<evidence type="ECO:0008006" key="3">
    <source>
        <dbReference type="Google" id="ProtNLM"/>
    </source>
</evidence>
<dbReference type="Proteomes" id="UP000824120">
    <property type="component" value="Chromosome 3"/>
</dbReference>
<dbReference type="EMBL" id="JACXVP010000003">
    <property type="protein sequence ID" value="KAG5614409.1"/>
    <property type="molecule type" value="Genomic_DNA"/>
</dbReference>
<organism evidence="1 2">
    <name type="scientific">Solanum commersonii</name>
    <name type="common">Commerson's wild potato</name>
    <name type="synonym">Commerson's nightshade</name>
    <dbReference type="NCBI Taxonomy" id="4109"/>
    <lineage>
        <taxon>Eukaryota</taxon>
        <taxon>Viridiplantae</taxon>
        <taxon>Streptophyta</taxon>
        <taxon>Embryophyta</taxon>
        <taxon>Tracheophyta</taxon>
        <taxon>Spermatophyta</taxon>
        <taxon>Magnoliopsida</taxon>
        <taxon>eudicotyledons</taxon>
        <taxon>Gunneridae</taxon>
        <taxon>Pentapetalae</taxon>
        <taxon>asterids</taxon>
        <taxon>lamiids</taxon>
        <taxon>Solanales</taxon>
        <taxon>Solanaceae</taxon>
        <taxon>Solanoideae</taxon>
        <taxon>Solaneae</taxon>
        <taxon>Solanum</taxon>
    </lineage>
</organism>
<name>A0A9J5ZQC8_SOLCO</name>